<dbReference type="InterPro" id="IPR001781">
    <property type="entry name" value="Znf_LIM"/>
</dbReference>
<dbReference type="Gene3D" id="2.10.110.10">
    <property type="entry name" value="Cysteine Rich Protein"/>
    <property type="match status" value="1"/>
</dbReference>
<evidence type="ECO:0000256" key="5">
    <source>
        <dbReference type="SAM" id="MobiDB-lite"/>
    </source>
</evidence>
<evidence type="ECO:0000313" key="8">
    <source>
        <dbReference type="WBParaSite" id="TREG1_105190.1"/>
    </source>
</evidence>
<feature type="compositionally biased region" description="Polar residues" evidence="5">
    <location>
        <begin position="141"/>
        <end position="156"/>
    </location>
</feature>
<evidence type="ECO:0000313" key="7">
    <source>
        <dbReference type="Proteomes" id="UP000050795"/>
    </source>
</evidence>
<dbReference type="PANTHER" id="PTHR24206">
    <property type="entry name" value="OS06G0237300 PROTEIN"/>
    <property type="match status" value="1"/>
</dbReference>
<protein>
    <recommendedName>
        <fullName evidence="6">LIM zinc-binding domain-containing protein</fullName>
    </recommendedName>
</protein>
<keyword evidence="1 4" id="KW-0479">Metal-binding</keyword>
<feature type="region of interest" description="Disordered" evidence="5">
    <location>
        <begin position="74"/>
        <end position="94"/>
    </location>
</feature>
<dbReference type="WBParaSite" id="TREG1_105190.1">
    <property type="protein sequence ID" value="TREG1_105190.1"/>
    <property type="gene ID" value="TREG1_105190"/>
</dbReference>
<feature type="region of interest" description="Disordered" evidence="5">
    <location>
        <begin position="620"/>
        <end position="663"/>
    </location>
</feature>
<reference evidence="8" key="2">
    <citation type="submission" date="2023-11" db="UniProtKB">
        <authorList>
            <consortium name="WormBaseParasite"/>
        </authorList>
    </citation>
    <scope>IDENTIFICATION</scope>
</reference>
<evidence type="ECO:0000256" key="2">
    <source>
        <dbReference type="ARBA" id="ARBA00022833"/>
    </source>
</evidence>
<feature type="region of interest" description="Disordered" evidence="5">
    <location>
        <begin position="318"/>
        <end position="358"/>
    </location>
</feature>
<sequence length="663" mass="74936">MKRMNHYNEYDERNELSIIIREQDKQRNNGNDGIQLDMEHYTVSSQDSTVNDQEMDDEIVIKNLNLLKSTETFRSNNNNTEDETLSTVNTNDGDDEYDTLDELFDIAKLLSDSLDNRQLTSTEKEQLMLDSTDGQQCVEDVNSQRVEDLQTSTISDTNRRDDDNNDNQELYPTEDNLISSRNVEIKQVVIGYPDRMSIVIEESDIDNDEDYASETSVSQTTVINSNNWGNTEKILSGMRTPDQQQNTTYEEDSSSGDMMKFINNLNEPTRPRSQSPSSSDVTTIDENDVACEIEIPHQPLEDHWVEDCYATVVRHTPTSTNASTSTEHPTTIFIHNNNNNKNNSNNSSNNNNSNSNNITHCTIKKEADTSIQDDLDIYSPRKEYAKKSVDSRIPSRESIEQPRCHTCREIVYPLEALQTIGRVYHKSCFKCHQCQRVLTLGKYSVWEGNPYCEPHYLVLFKSFGHYDGNAPKTSSTTYDTPSHNRRSDSPIPVEERPSGHVTQALVAKFQGLETGNKMNGGGSTQSYSTQNQLSRIVLNPSQPAATNAQGDVFPSSGRARQLVERWNKMPNEKKIVGGRTSPVLNGKSHVTNAAYKLPNVEPKPLVRRTLEQPRPLVSELKQNFNHKPEDEAYSSAAESTESAKLSNVCRTKDSKQNEFPTPA</sequence>
<keyword evidence="2 4" id="KW-0862">Zinc</keyword>
<feature type="compositionally biased region" description="Polar residues" evidence="5">
    <location>
        <begin position="74"/>
        <end position="91"/>
    </location>
</feature>
<dbReference type="SMART" id="SM00132">
    <property type="entry name" value="LIM"/>
    <property type="match status" value="1"/>
</dbReference>
<name>A0AA85IV85_TRIRE</name>
<reference evidence="7" key="1">
    <citation type="submission" date="2022-06" db="EMBL/GenBank/DDBJ databases">
        <authorList>
            <person name="Berger JAMES D."/>
            <person name="Berger JAMES D."/>
        </authorList>
    </citation>
    <scope>NUCLEOTIDE SEQUENCE [LARGE SCALE GENOMIC DNA]</scope>
</reference>
<feature type="compositionally biased region" description="Low complexity" evidence="5">
    <location>
        <begin position="633"/>
        <end position="643"/>
    </location>
</feature>
<keyword evidence="7" id="KW-1185">Reference proteome</keyword>
<feature type="domain" description="LIM zinc-binding" evidence="6">
    <location>
        <begin position="402"/>
        <end position="462"/>
    </location>
</feature>
<feature type="region of interest" description="Disordered" evidence="5">
    <location>
        <begin position="141"/>
        <end position="172"/>
    </location>
</feature>
<accession>A0AA85IV85</accession>
<dbReference type="AlphaFoldDB" id="A0AA85IV85"/>
<feature type="compositionally biased region" description="Polar residues" evidence="5">
    <location>
        <begin position="472"/>
        <end position="481"/>
    </location>
</feature>
<evidence type="ECO:0000256" key="4">
    <source>
        <dbReference type="PROSITE-ProRule" id="PRU00125"/>
    </source>
</evidence>
<dbReference type="SUPFAM" id="SSF57716">
    <property type="entry name" value="Glucocorticoid receptor-like (DNA-binding domain)"/>
    <property type="match status" value="2"/>
</dbReference>
<feature type="compositionally biased region" description="Basic and acidic residues" evidence="5">
    <location>
        <begin position="485"/>
        <end position="498"/>
    </location>
</feature>
<dbReference type="PROSITE" id="PS50023">
    <property type="entry name" value="LIM_DOMAIN_2"/>
    <property type="match status" value="1"/>
</dbReference>
<proteinExistence type="predicted"/>
<dbReference type="CDD" id="cd09358">
    <property type="entry name" value="LIM_Mical_like"/>
    <property type="match status" value="1"/>
</dbReference>
<feature type="compositionally biased region" description="Low complexity" evidence="5">
    <location>
        <begin position="336"/>
        <end position="357"/>
    </location>
</feature>
<feature type="region of interest" description="Disordered" evidence="5">
    <location>
        <begin position="472"/>
        <end position="499"/>
    </location>
</feature>
<evidence type="ECO:0000259" key="6">
    <source>
        <dbReference type="PROSITE" id="PS50023"/>
    </source>
</evidence>
<dbReference type="GO" id="GO:0046872">
    <property type="term" value="F:metal ion binding"/>
    <property type="evidence" value="ECO:0007669"/>
    <property type="project" value="UniProtKB-KW"/>
</dbReference>
<evidence type="ECO:0000256" key="3">
    <source>
        <dbReference type="ARBA" id="ARBA00023038"/>
    </source>
</evidence>
<dbReference type="PROSITE" id="PS00478">
    <property type="entry name" value="LIM_DOMAIN_1"/>
    <property type="match status" value="1"/>
</dbReference>
<dbReference type="Proteomes" id="UP000050795">
    <property type="component" value="Unassembled WGS sequence"/>
</dbReference>
<organism evidence="7 8">
    <name type="scientific">Trichobilharzia regenti</name>
    <name type="common">Nasal bird schistosome</name>
    <dbReference type="NCBI Taxonomy" id="157069"/>
    <lineage>
        <taxon>Eukaryota</taxon>
        <taxon>Metazoa</taxon>
        <taxon>Spiralia</taxon>
        <taxon>Lophotrochozoa</taxon>
        <taxon>Platyhelminthes</taxon>
        <taxon>Trematoda</taxon>
        <taxon>Digenea</taxon>
        <taxon>Strigeidida</taxon>
        <taxon>Schistosomatoidea</taxon>
        <taxon>Schistosomatidae</taxon>
        <taxon>Trichobilharzia</taxon>
    </lineage>
</organism>
<keyword evidence="3 4" id="KW-0440">LIM domain</keyword>
<evidence type="ECO:0000256" key="1">
    <source>
        <dbReference type="ARBA" id="ARBA00022723"/>
    </source>
</evidence>
<feature type="region of interest" description="Disordered" evidence="5">
    <location>
        <begin position="239"/>
        <end position="282"/>
    </location>
</feature>
<dbReference type="Pfam" id="PF00412">
    <property type="entry name" value="LIM"/>
    <property type="match status" value="1"/>
</dbReference>
<feature type="compositionally biased region" description="Polar residues" evidence="5">
    <location>
        <begin position="318"/>
        <end position="335"/>
    </location>
</feature>